<dbReference type="AlphaFoldDB" id="A0A8D2GHM7"/>
<proteinExistence type="predicted"/>
<dbReference type="PANTHER" id="PTHR31701:SF2">
    <property type="entry name" value="ENDOPLASMIC RETICULUM MEMBRANE-ASSOCIATED RNA DEGRADATION PROTEIN"/>
    <property type="match status" value="1"/>
</dbReference>
<keyword evidence="1" id="KW-0472">Membrane</keyword>
<sequence>VWTLLPFPKELTWEAVRLEDNSETNASHSLITKMTDGLYHHVPENHCVLKDLDHLPTETWPQLLRELCSTPFPTLFCPRIVLEVLLVLQSIGKQCHHVSGQVTIASELRHRQWVERMLRSRQRQNYLRIWSSIRLLFPVPSLILFLITLELVNVHAVHGKNAHEYQQYLK</sequence>
<evidence type="ECO:0000313" key="2">
    <source>
        <dbReference type="Ensembl" id="ENSTGEP00000035193.1"/>
    </source>
</evidence>
<dbReference type="Ensembl" id="ENSTGET00000041772.1">
    <property type="protein sequence ID" value="ENSTGEP00000035193.1"/>
    <property type="gene ID" value="ENSTGEG00000028049.1"/>
</dbReference>
<accession>A0A8D2GHM7</accession>
<dbReference type="Proteomes" id="UP000694411">
    <property type="component" value="Chromosome 4"/>
</dbReference>
<evidence type="ECO:0000313" key="3">
    <source>
        <dbReference type="Proteomes" id="UP000694411"/>
    </source>
</evidence>
<reference evidence="2" key="3">
    <citation type="submission" date="2025-09" db="UniProtKB">
        <authorList>
            <consortium name="Ensembl"/>
        </authorList>
    </citation>
    <scope>IDENTIFICATION</scope>
</reference>
<evidence type="ECO:0000256" key="1">
    <source>
        <dbReference type="SAM" id="Phobius"/>
    </source>
</evidence>
<keyword evidence="1" id="KW-0812">Transmembrane</keyword>
<reference evidence="2" key="2">
    <citation type="submission" date="2025-08" db="UniProtKB">
        <authorList>
            <consortium name="Ensembl"/>
        </authorList>
    </citation>
    <scope>IDENTIFICATION</scope>
</reference>
<keyword evidence="1" id="KW-1133">Transmembrane helix</keyword>
<protein>
    <submittedName>
        <fullName evidence="2">Uncharacterized protein</fullName>
    </submittedName>
</protein>
<feature type="transmembrane region" description="Helical" evidence="1">
    <location>
        <begin position="126"/>
        <end position="147"/>
    </location>
</feature>
<keyword evidence="3" id="KW-1185">Reference proteome</keyword>
<reference evidence="2" key="1">
    <citation type="submission" date="2018-05" db="EMBL/GenBank/DDBJ databases">
        <title>Whole genome of Theropithecus gelada.</title>
        <authorList>
            <person name="Chiou K.L."/>
            <person name="Snyder-Mackler N."/>
        </authorList>
    </citation>
    <scope>NUCLEOTIDE SEQUENCE [LARGE SCALE GENOMIC DNA]</scope>
</reference>
<dbReference type="PANTHER" id="PTHR31701">
    <property type="entry name" value="ENDOPLASMIC RETICULUM MEMBRANE-ASSOCIATED RNA DEGRADATION PROTEIN"/>
    <property type="match status" value="1"/>
</dbReference>
<organism evidence="2 3">
    <name type="scientific">Theropithecus gelada</name>
    <name type="common">Gelada baboon</name>
    <dbReference type="NCBI Taxonomy" id="9565"/>
    <lineage>
        <taxon>Eukaryota</taxon>
        <taxon>Metazoa</taxon>
        <taxon>Chordata</taxon>
        <taxon>Craniata</taxon>
        <taxon>Vertebrata</taxon>
        <taxon>Euteleostomi</taxon>
        <taxon>Mammalia</taxon>
        <taxon>Eutheria</taxon>
        <taxon>Euarchontoglires</taxon>
        <taxon>Primates</taxon>
        <taxon>Haplorrhini</taxon>
        <taxon>Catarrhini</taxon>
        <taxon>Cercopithecidae</taxon>
        <taxon>Cercopithecinae</taxon>
        <taxon>Theropithecus</taxon>
    </lineage>
</organism>
<dbReference type="InterPro" id="IPR039635">
    <property type="entry name" value="ERMARD"/>
</dbReference>
<name>A0A8D2GHM7_THEGE</name>